<evidence type="ECO:0000256" key="1">
    <source>
        <dbReference type="ARBA" id="ARBA00004273"/>
    </source>
</evidence>
<dbReference type="PANTHER" id="PTHR12743">
    <property type="entry name" value="CYTOCHROME C1 HEME LYASE"/>
    <property type="match status" value="1"/>
</dbReference>
<keyword evidence="5 11" id="KW-0999">Mitochondrion inner membrane</keyword>
<comment type="catalytic activity">
    <reaction evidence="10">
        <text>holo-[cytochrome c] = apo-[cytochrome c] + heme b</text>
        <dbReference type="Rhea" id="RHEA:22648"/>
        <dbReference type="Rhea" id="RHEA-COMP:10725"/>
        <dbReference type="Rhea" id="RHEA-COMP:10726"/>
        <dbReference type="ChEBI" id="CHEBI:29950"/>
        <dbReference type="ChEBI" id="CHEBI:60344"/>
        <dbReference type="ChEBI" id="CHEBI:83739"/>
        <dbReference type="EC" id="4.4.1.17"/>
    </reaction>
    <physiologicalReaction direction="right-to-left" evidence="10">
        <dbReference type="Rhea" id="RHEA:22650"/>
    </physiologicalReaction>
</comment>
<evidence type="ECO:0000256" key="8">
    <source>
        <dbReference type="ARBA" id="ARBA00023136"/>
    </source>
</evidence>
<protein>
    <recommendedName>
        <fullName evidence="11">Holocytochrome c-type synthase</fullName>
        <ecNumber evidence="11">4.4.1.17</ecNumber>
    </recommendedName>
</protein>
<dbReference type="AlphaFoldDB" id="A0A815EX39"/>
<feature type="region of interest" description="Disordered" evidence="12">
    <location>
        <begin position="1"/>
        <end position="84"/>
    </location>
</feature>
<evidence type="ECO:0000256" key="9">
    <source>
        <dbReference type="ARBA" id="ARBA00023239"/>
    </source>
</evidence>
<keyword evidence="3 11" id="KW-0349">Heme</keyword>
<feature type="compositionally biased region" description="Polar residues" evidence="12">
    <location>
        <begin position="1"/>
        <end position="14"/>
    </location>
</feature>
<comment type="similarity">
    <text evidence="2 11">Belongs to the cytochrome c-type heme lyase family.</text>
</comment>
<dbReference type="EC" id="4.4.1.17" evidence="11"/>
<dbReference type="EMBL" id="CAJNOR010002063">
    <property type="protein sequence ID" value="CAF1242204.1"/>
    <property type="molecule type" value="Genomic_DNA"/>
</dbReference>
<dbReference type="Pfam" id="PF01265">
    <property type="entry name" value="Cyto_heme_lyase"/>
    <property type="match status" value="1"/>
</dbReference>
<dbReference type="GO" id="GO:0004408">
    <property type="term" value="F:holocytochrome-c synthase activity"/>
    <property type="evidence" value="ECO:0007669"/>
    <property type="project" value="UniProtKB-EC"/>
</dbReference>
<dbReference type="InterPro" id="IPR000511">
    <property type="entry name" value="Holocyt_c/c1_synthase"/>
</dbReference>
<dbReference type="Proteomes" id="UP000663828">
    <property type="component" value="Unassembled WGS sequence"/>
</dbReference>
<comment type="subcellular location">
    <subcellularLocation>
        <location evidence="1 11">Mitochondrion inner membrane</location>
    </subcellularLocation>
</comment>
<keyword evidence="7 11" id="KW-0496">Mitochondrion</keyword>
<evidence type="ECO:0000313" key="16">
    <source>
        <dbReference type="Proteomes" id="UP000663852"/>
    </source>
</evidence>
<evidence type="ECO:0000256" key="5">
    <source>
        <dbReference type="ARBA" id="ARBA00022792"/>
    </source>
</evidence>
<dbReference type="GO" id="GO:0046872">
    <property type="term" value="F:metal ion binding"/>
    <property type="evidence" value="ECO:0007669"/>
    <property type="project" value="UniProtKB-KW"/>
</dbReference>
<dbReference type="PANTHER" id="PTHR12743:SF0">
    <property type="entry name" value="HOLOCYTOCHROME C-TYPE SYNTHASE"/>
    <property type="match status" value="1"/>
</dbReference>
<comment type="function">
    <text evidence="11">Lyase that catalyzes the covalent linking of the heme group to the cytochrome C apoprotein to produce the mature functional cytochrome.</text>
</comment>
<evidence type="ECO:0000313" key="15">
    <source>
        <dbReference type="Proteomes" id="UP000663828"/>
    </source>
</evidence>
<evidence type="ECO:0000256" key="7">
    <source>
        <dbReference type="ARBA" id="ARBA00023128"/>
    </source>
</evidence>
<evidence type="ECO:0000256" key="2">
    <source>
        <dbReference type="ARBA" id="ARBA00007255"/>
    </source>
</evidence>
<dbReference type="EMBL" id="CAJNOJ010000235">
    <property type="protein sequence ID" value="CAF1321266.1"/>
    <property type="molecule type" value="Genomic_DNA"/>
</dbReference>
<proteinExistence type="inferred from homology"/>
<feature type="compositionally biased region" description="Polar residues" evidence="12">
    <location>
        <begin position="60"/>
        <end position="69"/>
    </location>
</feature>
<keyword evidence="4 11" id="KW-0479">Metal-binding</keyword>
<keyword evidence="15" id="KW-1185">Reference proteome</keyword>
<accession>A0A815EX39</accession>
<evidence type="ECO:0000313" key="13">
    <source>
        <dbReference type="EMBL" id="CAF1242204.1"/>
    </source>
</evidence>
<keyword evidence="9 11" id="KW-0456">Lyase</keyword>
<comment type="caution">
    <text evidence="14">The sequence shown here is derived from an EMBL/GenBank/DDBJ whole genome shotgun (WGS) entry which is preliminary data.</text>
</comment>
<evidence type="ECO:0000256" key="3">
    <source>
        <dbReference type="ARBA" id="ARBA00022617"/>
    </source>
</evidence>
<keyword evidence="8 11" id="KW-0472">Membrane</keyword>
<feature type="compositionally biased region" description="Low complexity" evidence="12">
    <location>
        <begin position="70"/>
        <end position="83"/>
    </location>
</feature>
<gene>
    <name evidence="14" type="ORF">EDS130_LOCUS31675</name>
    <name evidence="13" type="ORF">XAT740_LOCUS25798</name>
</gene>
<sequence length="292" mass="33675">MGAQSSSTASNSGFNDKIKPPTDAQHAGVKDSIDQCPHFQQHQKQSATEQKTYPSECPMSGSTGNNNDVNPLNMMPPANQMPAPDQPFPLSTNRVTSNIPKVSDKDENWVYPSPQMFWNAMLRKGWRWQDDALAAADMENIVRMHNINNELAWMEVLKWEALHANECMTPRLASFGGKAKDFSPRARIRSWMGYQLPFDRHDWIVDRCGKRVRYIIDYYDSEKLDHDSLTFTLLDVRPAFDSFSAVWDRTRAAWWRWTVRDSYDTAEAKTRDELIKTAKRELDNKREPLRAS</sequence>
<evidence type="ECO:0000256" key="12">
    <source>
        <dbReference type="SAM" id="MobiDB-lite"/>
    </source>
</evidence>
<evidence type="ECO:0000256" key="10">
    <source>
        <dbReference type="ARBA" id="ARBA00023944"/>
    </source>
</evidence>
<dbReference type="Proteomes" id="UP000663852">
    <property type="component" value="Unassembled WGS sequence"/>
</dbReference>
<dbReference type="GO" id="GO:0005743">
    <property type="term" value="C:mitochondrial inner membrane"/>
    <property type="evidence" value="ECO:0007669"/>
    <property type="project" value="UniProtKB-SubCell"/>
</dbReference>
<evidence type="ECO:0000313" key="14">
    <source>
        <dbReference type="EMBL" id="CAF1321266.1"/>
    </source>
</evidence>
<evidence type="ECO:0000256" key="4">
    <source>
        <dbReference type="ARBA" id="ARBA00022723"/>
    </source>
</evidence>
<dbReference type="PROSITE" id="PS00822">
    <property type="entry name" value="CYTO_HEME_LYASE_2"/>
    <property type="match status" value="1"/>
</dbReference>
<organism evidence="14 16">
    <name type="scientific">Adineta ricciae</name>
    <name type="common">Rotifer</name>
    <dbReference type="NCBI Taxonomy" id="249248"/>
    <lineage>
        <taxon>Eukaryota</taxon>
        <taxon>Metazoa</taxon>
        <taxon>Spiralia</taxon>
        <taxon>Gnathifera</taxon>
        <taxon>Rotifera</taxon>
        <taxon>Eurotatoria</taxon>
        <taxon>Bdelloidea</taxon>
        <taxon>Adinetida</taxon>
        <taxon>Adinetidae</taxon>
        <taxon>Adineta</taxon>
    </lineage>
</organism>
<evidence type="ECO:0000256" key="6">
    <source>
        <dbReference type="ARBA" id="ARBA00023004"/>
    </source>
</evidence>
<reference evidence="14" key="1">
    <citation type="submission" date="2021-02" db="EMBL/GenBank/DDBJ databases">
        <authorList>
            <person name="Nowell W R."/>
        </authorList>
    </citation>
    <scope>NUCLEOTIDE SEQUENCE</scope>
</reference>
<name>A0A815EX39_ADIRI</name>
<keyword evidence="6 11" id="KW-0408">Iron</keyword>
<dbReference type="OrthoDB" id="4243at2759"/>
<feature type="compositionally biased region" description="Polar residues" evidence="12">
    <location>
        <begin position="38"/>
        <end position="53"/>
    </location>
</feature>
<evidence type="ECO:0000256" key="11">
    <source>
        <dbReference type="RuleBase" id="RU363130"/>
    </source>
</evidence>